<proteinExistence type="predicted"/>
<dbReference type="OrthoDB" id="1113087at2759"/>
<evidence type="ECO:0000313" key="2">
    <source>
        <dbReference type="Proteomes" id="UP000828251"/>
    </source>
</evidence>
<comment type="caution">
    <text evidence="1">The sequence shown here is derived from an EMBL/GenBank/DDBJ whole genome shotgun (WGS) entry which is preliminary data.</text>
</comment>
<keyword evidence="2" id="KW-1185">Reference proteome</keyword>
<dbReference type="EMBL" id="JAIQCV010000002">
    <property type="protein sequence ID" value="KAH1123017.1"/>
    <property type="molecule type" value="Genomic_DNA"/>
</dbReference>
<reference evidence="1 2" key="1">
    <citation type="journal article" date="2021" name="Plant Biotechnol. J.">
        <title>Multi-omics assisted identification of the key and species-specific regulatory components of drought-tolerant mechanisms in Gossypium stocksii.</title>
        <authorList>
            <person name="Yu D."/>
            <person name="Ke L."/>
            <person name="Zhang D."/>
            <person name="Wu Y."/>
            <person name="Sun Y."/>
            <person name="Mei J."/>
            <person name="Sun J."/>
            <person name="Sun Y."/>
        </authorList>
    </citation>
    <scope>NUCLEOTIDE SEQUENCE [LARGE SCALE GENOMIC DNA]</scope>
    <source>
        <strain evidence="2">cv. E1</strain>
        <tissue evidence="1">Leaf</tissue>
    </source>
</reference>
<organism evidence="1 2">
    <name type="scientific">Gossypium stocksii</name>
    <dbReference type="NCBI Taxonomy" id="47602"/>
    <lineage>
        <taxon>Eukaryota</taxon>
        <taxon>Viridiplantae</taxon>
        <taxon>Streptophyta</taxon>
        <taxon>Embryophyta</taxon>
        <taxon>Tracheophyta</taxon>
        <taxon>Spermatophyta</taxon>
        <taxon>Magnoliopsida</taxon>
        <taxon>eudicotyledons</taxon>
        <taxon>Gunneridae</taxon>
        <taxon>Pentapetalae</taxon>
        <taxon>rosids</taxon>
        <taxon>malvids</taxon>
        <taxon>Malvales</taxon>
        <taxon>Malvaceae</taxon>
        <taxon>Malvoideae</taxon>
        <taxon>Gossypium</taxon>
    </lineage>
</organism>
<name>A0A9D4AHT8_9ROSI</name>
<dbReference type="AlphaFoldDB" id="A0A9D4AHT8"/>
<evidence type="ECO:0000313" key="1">
    <source>
        <dbReference type="EMBL" id="KAH1123017.1"/>
    </source>
</evidence>
<accession>A0A9D4AHT8</accession>
<sequence length="136" mass="15301">MALLTWPVNLSCWTRQITERIVHKGTVISVLPTPPPSCPTIGHPKALAKNLIMGQVKILKRGEDLKQSKSNEHVRFVKENTDVDLGSTDCLSSDPKFVLAQIRFTKSENNKSKVVPISFQVLFRCQCFSQRRLGLL</sequence>
<dbReference type="Proteomes" id="UP000828251">
    <property type="component" value="Unassembled WGS sequence"/>
</dbReference>
<gene>
    <name evidence="1" type="ORF">J1N35_006177</name>
</gene>
<protein>
    <submittedName>
        <fullName evidence="1">Uncharacterized protein</fullName>
    </submittedName>
</protein>